<name>A0A494X3A3_9BURK</name>
<protein>
    <submittedName>
        <fullName evidence="1">Uncharacterized protein</fullName>
    </submittedName>
</protein>
<keyword evidence="2" id="KW-1185">Reference proteome</keyword>
<accession>A0A494X3A3</accession>
<dbReference type="AlphaFoldDB" id="A0A494X3A3"/>
<proteinExistence type="predicted"/>
<gene>
    <name evidence="1" type="ORF">D7S89_20290</name>
</gene>
<dbReference type="Proteomes" id="UP000280434">
    <property type="component" value="Unassembled WGS sequence"/>
</dbReference>
<reference evidence="1 2" key="1">
    <citation type="submission" date="2018-10" db="EMBL/GenBank/DDBJ databases">
        <title>Paraburkholderia sp. 7MK8-2, isolated from soil.</title>
        <authorList>
            <person name="Gao Z.-H."/>
            <person name="Qiu L.-H."/>
        </authorList>
    </citation>
    <scope>NUCLEOTIDE SEQUENCE [LARGE SCALE GENOMIC DNA]</scope>
    <source>
        <strain evidence="1 2">7MK8-2</strain>
    </source>
</reference>
<sequence>MLGITQNENDPTAGLPYSTAVIEGVLRNDNDVGEKFSLDGHTIVATSKRVTEGFVYKMVVDGKATTFYEDFWGD</sequence>
<comment type="caution">
    <text evidence="1">The sequence shown here is derived from an EMBL/GenBank/DDBJ whole genome shotgun (WGS) entry which is preliminary data.</text>
</comment>
<evidence type="ECO:0000313" key="1">
    <source>
        <dbReference type="EMBL" id="RKP45175.1"/>
    </source>
</evidence>
<evidence type="ECO:0000313" key="2">
    <source>
        <dbReference type="Proteomes" id="UP000280434"/>
    </source>
</evidence>
<dbReference type="EMBL" id="RBZV01000010">
    <property type="protein sequence ID" value="RKP45175.1"/>
    <property type="molecule type" value="Genomic_DNA"/>
</dbReference>
<organism evidence="1 2">
    <name type="scientific">Trinickia fusca</name>
    <dbReference type="NCBI Taxonomy" id="2419777"/>
    <lineage>
        <taxon>Bacteria</taxon>
        <taxon>Pseudomonadati</taxon>
        <taxon>Pseudomonadota</taxon>
        <taxon>Betaproteobacteria</taxon>
        <taxon>Burkholderiales</taxon>
        <taxon>Burkholderiaceae</taxon>
        <taxon>Trinickia</taxon>
    </lineage>
</organism>